<protein>
    <submittedName>
        <fullName evidence="8">Thioredoxin</fullName>
    </submittedName>
</protein>
<dbReference type="PROSITE" id="PS51352">
    <property type="entry name" value="THIOREDOXIN_2"/>
    <property type="match status" value="1"/>
</dbReference>
<dbReference type="Pfam" id="PF13462">
    <property type="entry name" value="Thioredoxin_4"/>
    <property type="match status" value="1"/>
</dbReference>
<evidence type="ECO:0000259" key="7">
    <source>
        <dbReference type="PROSITE" id="PS51352"/>
    </source>
</evidence>
<dbReference type="PROSITE" id="PS51257">
    <property type="entry name" value="PROKAR_LIPOPROTEIN"/>
    <property type="match status" value="1"/>
</dbReference>
<dbReference type="SUPFAM" id="SSF52833">
    <property type="entry name" value="Thioredoxin-like"/>
    <property type="match status" value="1"/>
</dbReference>
<organism evidence="8 9">
    <name type="scientific">Shewanella algidipiscicola</name>
    <dbReference type="NCBI Taxonomy" id="614070"/>
    <lineage>
        <taxon>Bacteria</taxon>
        <taxon>Pseudomonadati</taxon>
        <taxon>Pseudomonadota</taxon>
        <taxon>Gammaproteobacteria</taxon>
        <taxon>Alteromonadales</taxon>
        <taxon>Shewanellaceae</taxon>
        <taxon>Shewanella</taxon>
    </lineage>
</organism>
<evidence type="ECO:0000256" key="1">
    <source>
        <dbReference type="ARBA" id="ARBA00005791"/>
    </source>
</evidence>
<dbReference type="EMBL" id="BPFB01000017">
    <property type="protein sequence ID" value="GIU46644.1"/>
    <property type="molecule type" value="Genomic_DNA"/>
</dbReference>
<evidence type="ECO:0000313" key="8">
    <source>
        <dbReference type="EMBL" id="GIU46644.1"/>
    </source>
</evidence>
<dbReference type="Proteomes" id="UP000761574">
    <property type="component" value="Unassembled WGS sequence"/>
</dbReference>
<feature type="signal peptide" evidence="6">
    <location>
        <begin position="1"/>
        <end position="20"/>
    </location>
</feature>
<dbReference type="Gene3D" id="3.40.30.10">
    <property type="entry name" value="Glutaredoxin"/>
    <property type="match status" value="1"/>
</dbReference>
<dbReference type="PANTHER" id="PTHR13887:SF14">
    <property type="entry name" value="DISULFIDE BOND FORMATION PROTEIN D"/>
    <property type="match status" value="1"/>
</dbReference>
<evidence type="ECO:0000256" key="6">
    <source>
        <dbReference type="SAM" id="SignalP"/>
    </source>
</evidence>
<dbReference type="RefSeq" id="WP_110456649.1">
    <property type="nucleotide sequence ID" value="NZ_BPFB01000017.1"/>
</dbReference>
<sequence>MFKPSLKVIPLVLSTLLLVACQKETPPQPDELTMLKQELGQLKQDIRMMASKVNDIHRVAMASTTPQYKTLPTQDNIDDNGQLPTLGDDDAKMAIIEFSDYQCPYCKRYIDQTFPLLKTQYIDTGKLKYIARDFPLNFHPKAKGAAMTANCSLQQNAYWPMRDLLFNNIRSLGDKLYQDSASELSLDIKQFTECLSAPGTLTKIEQDVAYGSSLGIRGTPSFLVGNIENNRIINPKLIVGAQNYQTFNTIIEALQSPSSDQ</sequence>
<evidence type="ECO:0000256" key="3">
    <source>
        <dbReference type="ARBA" id="ARBA00023002"/>
    </source>
</evidence>
<proteinExistence type="inferred from homology"/>
<evidence type="ECO:0000256" key="4">
    <source>
        <dbReference type="ARBA" id="ARBA00023157"/>
    </source>
</evidence>
<dbReference type="InterPro" id="IPR012336">
    <property type="entry name" value="Thioredoxin-like_fold"/>
</dbReference>
<evidence type="ECO:0000313" key="9">
    <source>
        <dbReference type="Proteomes" id="UP000761574"/>
    </source>
</evidence>
<comment type="similarity">
    <text evidence="1">Belongs to the thioredoxin family. DsbA subfamily.</text>
</comment>
<keyword evidence="9" id="KW-1185">Reference proteome</keyword>
<accession>A0ABQ4PGU9</accession>
<keyword evidence="5" id="KW-0676">Redox-active center</keyword>
<name>A0ABQ4PGU9_9GAMM</name>
<comment type="caution">
    <text evidence="8">The sequence shown here is derived from an EMBL/GenBank/DDBJ whole genome shotgun (WGS) entry which is preliminary data.</text>
</comment>
<evidence type="ECO:0000256" key="5">
    <source>
        <dbReference type="ARBA" id="ARBA00023284"/>
    </source>
</evidence>
<dbReference type="PANTHER" id="PTHR13887">
    <property type="entry name" value="GLUTATHIONE S-TRANSFERASE KAPPA"/>
    <property type="match status" value="1"/>
</dbReference>
<keyword evidence="2 6" id="KW-0732">Signal</keyword>
<dbReference type="Gene3D" id="1.10.40.80">
    <property type="match status" value="1"/>
</dbReference>
<feature type="domain" description="Thioredoxin" evidence="7">
    <location>
        <begin position="59"/>
        <end position="256"/>
    </location>
</feature>
<dbReference type="InterPro" id="IPR013766">
    <property type="entry name" value="Thioredoxin_domain"/>
</dbReference>
<keyword evidence="3" id="KW-0560">Oxidoreductase</keyword>
<dbReference type="InterPro" id="IPR036249">
    <property type="entry name" value="Thioredoxin-like_sf"/>
</dbReference>
<gene>
    <name evidence="8" type="ORF">TUM4630_17660</name>
</gene>
<reference evidence="8 9" key="1">
    <citation type="submission" date="2021-05" db="EMBL/GenBank/DDBJ databases">
        <title>Molecular characterization for Shewanella algae harboring chromosomal blaOXA-55-like strains isolated from clinical and environment sample.</title>
        <authorList>
            <person name="Ohama Y."/>
            <person name="Aoki K."/>
            <person name="Harada S."/>
            <person name="Moriya K."/>
            <person name="Ishii Y."/>
            <person name="Tateda K."/>
        </authorList>
    </citation>
    <scope>NUCLEOTIDE SEQUENCE [LARGE SCALE GENOMIC DNA]</scope>
    <source>
        <strain evidence="8 9">LMG 23746</strain>
    </source>
</reference>
<feature type="chain" id="PRO_5046143285" evidence="6">
    <location>
        <begin position="21"/>
        <end position="261"/>
    </location>
</feature>
<keyword evidence="4" id="KW-1015">Disulfide bond</keyword>
<evidence type="ECO:0000256" key="2">
    <source>
        <dbReference type="ARBA" id="ARBA00022729"/>
    </source>
</evidence>